<dbReference type="SUPFAM" id="SSF52418">
    <property type="entry name" value="Nucleoside phosphorylase/phosphoribosyltransferase catalytic domain"/>
    <property type="match status" value="1"/>
</dbReference>
<dbReference type="NCBIfam" id="TIGR01245">
    <property type="entry name" value="trpD"/>
    <property type="match status" value="1"/>
</dbReference>
<dbReference type="PANTHER" id="PTHR43285">
    <property type="entry name" value="ANTHRANILATE PHOSPHORIBOSYLTRANSFERASE"/>
    <property type="match status" value="1"/>
</dbReference>
<evidence type="ECO:0000256" key="3">
    <source>
        <dbReference type="ARBA" id="ARBA00022676"/>
    </source>
</evidence>
<keyword evidence="4 9" id="KW-0808">Transferase</keyword>
<comment type="subunit">
    <text evidence="9">Homodimer.</text>
</comment>
<comment type="similarity">
    <text evidence="8">In the C-terminal section; belongs to the anthranilate phosphoribosyltransferase family.</text>
</comment>
<dbReference type="Gene3D" id="1.20.970.10">
    <property type="entry name" value="Transferase, Pyrimidine Nucleoside Phosphorylase, Chain C"/>
    <property type="match status" value="1"/>
</dbReference>
<protein>
    <recommendedName>
        <fullName evidence="9">Anthranilate phosphoribosyltransferase</fullName>
        <ecNumber evidence="9">2.4.2.18</ecNumber>
    </recommendedName>
</protein>
<dbReference type="GO" id="GO:0005829">
    <property type="term" value="C:cytosol"/>
    <property type="evidence" value="ECO:0007669"/>
    <property type="project" value="TreeGrafter"/>
</dbReference>
<dbReference type="InterPro" id="IPR035902">
    <property type="entry name" value="Nuc_phospho_transferase"/>
</dbReference>
<keyword evidence="5 9" id="KW-0822">Tryptophan biosynthesis</keyword>
<keyword evidence="3 9" id="KW-0328">Glycosyltransferase</keyword>
<evidence type="ECO:0000256" key="2">
    <source>
        <dbReference type="ARBA" id="ARBA00022605"/>
    </source>
</evidence>
<feature type="binding site" evidence="9">
    <location>
        <position position="103"/>
    </location>
    <ligand>
        <name>anthranilate</name>
        <dbReference type="ChEBI" id="CHEBI:16567"/>
        <label>1</label>
    </ligand>
</feature>
<comment type="function">
    <text evidence="9">Catalyzes the transfer of the phosphoribosyl group of 5-phosphorylribose-1-pyrophosphate (PRPP) to anthranilate to yield N-(5'-phosphoribosyl)-anthranilate (PRA).</text>
</comment>
<reference evidence="12 13" key="1">
    <citation type="submission" date="2016-02" db="EMBL/GenBank/DDBJ databases">
        <title>Draft genome sequence of Acidibacillus ferrooxidans SLC66.</title>
        <authorList>
            <person name="Oliveira G."/>
            <person name="Nancucheo I."/>
            <person name="Dall'Agnol H."/>
            <person name="Johnson B."/>
            <person name="Oliveira R."/>
            <person name="Nunes G.L."/>
            <person name="Tzotzos G."/>
            <person name="Orellana S.C."/>
            <person name="Salim A.C."/>
            <person name="Araujo F.M."/>
        </authorList>
    </citation>
    <scope>NUCLEOTIDE SEQUENCE [LARGE SCALE GENOMIC DNA]</scope>
    <source>
        <strain evidence="12 13">SLC66</strain>
    </source>
</reference>
<feature type="binding site" evidence="9">
    <location>
        <position position="143"/>
    </location>
    <ligand>
        <name>5-phospho-alpha-D-ribose 1-diphosphate</name>
        <dbReference type="ChEBI" id="CHEBI:58017"/>
    </ligand>
</feature>
<dbReference type="FunFam" id="3.40.1030.10:FF:000002">
    <property type="entry name" value="Anthranilate phosphoribosyltransferase"/>
    <property type="match status" value="1"/>
</dbReference>
<feature type="binding site" evidence="9">
    <location>
        <position position="248"/>
    </location>
    <ligand>
        <name>Mg(2+)</name>
        <dbReference type="ChEBI" id="CHEBI:18420"/>
        <label>2</label>
    </ligand>
</feature>
<feature type="binding site" evidence="9">
    <location>
        <position position="249"/>
    </location>
    <ligand>
        <name>Mg(2+)</name>
        <dbReference type="ChEBI" id="CHEBI:18420"/>
        <label>2</label>
    </ligand>
</feature>
<proteinExistence type="inferred from homology"/>
<evidence type="ECO:0000313" key="13">
    <source>
        <dbReference type="Proteomes" id="UP000077421"/>
    </source>
</evidence>
<dbReference type="EC" id="2.4.2.18" evidence="9"/>
<feature type="binding site" evidence="9">
    <location>
        <begin position="113"/>
        <end position="116"/>
    </location>
    <ligand>
        <name>5-phospho-alpha-D-ribose 1-diphosphate</name>
        <dbReference type="ChEBI" id="CHEBI:58017"/>
    </ligand>
</feature>
<dbReference type="EMBL" id="LSUQ01000007">
    <property type="protein sequence ID" value="OAG94743.1"/>
    <property type="molecule type" value="Genomic_DNA"/>
</dbReference>
<dbReference type="Gene3D" id="3.40.1030.10">
    <property type="entry name" value="Nucleoside phosphorylase/phosphoribosyltransferase catalytic domain"/>
    <property type="match status" value="1"/>
</dbReference>
<dbReference type="InterPro" id="IPR005940">
    <property type="entry name" value="Anthranilate_Pribosyl_Tfrase"/>
</dbReference>
<dbReference type="SUPFAM" id="SSF47648">
    <property type="entry name" value="Nucleoside phosphorylase/phosphoribosyltransferase N-terminal domain"/>
    <property type="match status" value="1"/>
</dbReference>
<keyword evidence="9" id="KW-0460">Magnesium</keyword>
<evidence type="ECO:0000256" key="7">
    <source>
        <dbReference type="ARBA" id="ARBA00052328"/>
    </source>
</evidence>
<feature type="binding site" evidence="9">
    <location>
        <position position="115"/>
    </location>
    <ligand>
        <name>Mg(2+)</name>
        <dbReference type="ChEBI" id="CHEBI:18420"/>
        <label>1</label>
    </ligand>
</feature>
<comment type="similarity">
    <text evidence="9">Belongs to the anthranilate phosphoribosyltransferase family.</text>
</comment>
<feature type="binding site" evidence="9">
    <location>
        <position position="111"/>
    </location>
    <ligand>
        <name>5-phospho-alpha-D-ribose 1-diphosphate</name>
        <dbReference type="ChEBI" id="CHEBI:58017"/>
    </ligand>
</feature>
<gene>
    <name evidence="9" type="primary">trpD</name>
    <name evidence="12" type="ORF">AYW79_04185</name>
</gene>
<evidence type="ECO:0000256" key="8">
    <source>
        <dbReference type="ARBA" id="ARBA00061188"/>
    </source>
</evidence>
<organism evidence="12 13">
    <name type="scientific">Ferroacidibacillus organovorans</name>
    <dbReference type="NCBI Taxonomy" id="1765683"/>
    <lineage>
        <taxon>Bacteria</taxon>
        <taxon>Bacillati</taxon>
        <taxon>Bacillota</taxon>
        <taxon>Bacilli</taxon>
        <taxon>Bacillales</taxon>
        <taxon>Alicyclobacillaceae</taxon>
        <taxon>Ferroacidibacillus</taxon>
    </lineage>
</organism>
<evidence type="ECO:0000256" key="1">
    <source>
        <dbReference type="ARBA" id="ARBA00004907"/>
    </source>
</evidence>
<dbReference type="GO" id="GO:0004048">
    <property type="term" value="F:anthranilate phosphoribosyltransferase activity"/>
    <property type="evidence" value="ECO:0007669"/>
    <property type="project" value="UniProtKB-UniRule"/>
</dbReference>
<feature type="binding site" evidence="9">
    <location>
        <position position="103"/>
    </location>
    <ligand>
        <name>5-phospho-alpha-D-ribose 1-diphosphate</name>
        <dbReference type="ChEBI" id="CHEBI:58017"/>
    </ligand>
</feature>
<dbReference type="GO" id="GO:0000287">
    <property type="term" value="F:magnesium ion binding"/>
    <property type="evidence" value="ECO:0007669"/>
    <property type="project" value="UniProtKB-UniRule"/>
</dbReference>
<feature type="domain" description="Glycosyl transferase family 3 N-terminal" evidence="11">
    <location>
        <begin position="27"/>
        <end position="88"/>
    </location>
</feature>
<dbReference type="AlphaFoldDB" id="A0A853KD54"/>
<keyword evidence="9" id="KW-0479">Metal-binding</keyword>
<evidence type="ECO:0000256" key="6">
    <source>
        <dbReference type="ARBA" id="ARBA00023141"/>
    </source>
</evidence>
<evidence type="ECO:0000259" key="11">
    <source>
        <dbReference type="Pfam" id="PF02885"/>
    </source>
</evidence>
<sequence length="366" mass="39432">MRSQRTGGNPRSFFFAFFRKVVVRVKNLLLHLANGQNLTLEEARTAMNHIMRGEGTHAQMAAYLTLLKQQGETVTELTGSALAMREHALEVILEERETLDMCGTGGDHSGTFNISTAASFILAADGVPVAKHGNRASSSQTGSADVLEALGINISLEPSAALESLRQHNFCFLFAQAYHPAMKHVAPVRRDLGFRTMFNILGPLTNPAHPAYQVLGTPDDAIAEKMAHTLLNLGVKRAFVIHAADGLDEFSISAPTRVFDVHSSRVTSYDVSPSDFGLTTAPREAILGGDAIKNAGIVRTIFEGEKGARRDVVVMNAAAGFLVMGRVKTFAEGARRAEAILDEGRALQKLIDLQNHGTSAPKETAS</sequence>
<dbReference type="InterPro" id="IPR017459">
    <property type="entry name" value="Glycosyl_Trfase_fam3_N_dom"/>
</dbReference>
<comment type="cofactor">
    <cofactor evidence="9">
        <name>Mg(2+)</name>
        <dbReference type="ChEBI" id="CHEBI:18420"/>
    </cofactor>
    <text evidence="9">Binds 2 magnesium ions per monomer.</text>
</comment>
<comment type="catalytic activity">
    <reaction evidence="7 9">
        <text>N-(5-phospho-beta-D-ribosyl)anthranilate + diphosphate = 5-phospho-alpha-D-ribose 1-diphosphate + anthranilate</text>
        <dbReference type="Rhea" id="RHEA:11768"/>
        <dbReference type="ChEBI" id="CHEBI:16567"/>
        <dbReference type="ChEBI" id="CHEBI:18277"/>
        <dbReference type="ChEBI" id="CHEBI:33019"/>
        <dbReference type="ChEBI" id="CHEBI:58017"/>
        <dbReference type="EC" id="2.4.2.18"/>
    </reaction>
</comment>
<dbReference type="GO" id="GO:0000162">
    <property type="term" value="P:L-tryptophan biosynthetic process"/>
    <property type="evidence" value="ECO:0007669"/>
    <property type="project" value="UniProtKB-UniRule"/>
</dbReference>
<feature type="domain" description="Glycosyl transferase family 3" evidence="10">
    <location>
        <begin position="97"/>
        <end position="347"/>
    </location>
</feature>
<keyword evidence="2 9" id="KW-0028">Amino-acid biosynthesis</keyword>
<dbReference type="InterPro" id="IPR036320">
    <property type="entry name" value="Glycosyl_Trfase_fam3_N_dom_sf"/>
</dbReference>
<dbReference type="UniPathway" id="UPA00035">
    <property type="reaction ID" value="UER00041"/>
</dbReference>
<accession>A0A853KD54</accession>
<feature type="binding site" evidence="9">
    <location>
        <position position="249"/>
    </location>
    <ligand>
        <name>Mg(2+)</name>
        <dbReference type="ChEBI" id="CHEBI:18420"/>
        <label>1</label>
    </ligand>
</feature>
<evidence type="ECO:0000256" key="9">
    <source>
        <dbReference type="HAMAP-Rule" id="MF_00211"/>
    </source>
</evidence>
<comment type="caution">
    <text evidence="12">The sequence shown here is derived from an EMBL/GenBank/DDBJ whole genome shotgun (WGS) entry which is preliminary data.</text>
</comment>
<name>A0A853KD54_9BACL</name>
<feature type="binding site" evidence="9">
    <location>
        <begin position="106"/>
        <end position="107"/>
    </location>
    <ligand>
        <name>5-phospho-alpha-D-ribose 1-diphosphate</name>
        <dbReference type="ChEBI" id="CHEBI:58017"/>
    </ligand>
</feature>
<dbReference type="HAMAP" id="MF_00211">
    <property type="entry name" value="TrpD"/>
    <property type="match status" value="1"/>
</dbReference>
<dbReference type="Proteomes" id="UP000077421">
    <property type="component" value="Unassembled WGS sequence"/>
</dbReference>
<feature type="binding site" evidence="9">
    <location>
        <position position="189"/>
    </location>
    <ligand>
        <name>anthranilate</name>
        <dbReference type="ChEBI" id="CHEBI:16567"/>
        <label>2</label>
    </ligand>
</feature>
<evidence type="ECO:0000259" key="10">
    <source>
        <dbReference type="Pfam" id="PF00591"/>
    </source>
</evidence>
<comment type="pathway">
    <text evidence="1 9">Amino-acid biosynthesis; L-tryptophan biosynthesis; L-tryptophan from chorismate: step 2/5.</text>
</comment>
<evidence type="ECO:0000313" key="12">
    <source>
        <dbReference type="EMBL" id="OAG94743.1"/>
    </source>
</evidence>
<feature type="binding site" evidence="9">
    <location>
        <position position="134"/>
    </location>
    <ligand>
        <name>anthranilate</name>
        <dbReference type="ChEBI" id="CHEBI:16567"/>
        <label>1</label>
    </ligand>
</feature>
<dbReference type="Pfam" id="PF00591">
    <property type="entry name" value="Glycos_transf_3"/>
    <property type="match status" value="1"/>
</dbReference>
<comment type="caution">
    <text evidence="9">Lacks conserved residue(s) required for the propagation of feature annotation.</text>
</comment>
<keyword evidence="6 9" id="KW-0057">Aromatic amino acid biosynthesis</keyword>
<feature type="binding site" evidence="9">
    <location>
        <begin position="131"/>
        <end position="139"/>
    </location>
    <ligand>
        <name>5-phospho-alpha-D-ribose 1-diphosphate</name>
        <dbReference type="ChEBI" id="CHEBI:58017"/>
    </ligand>
</feature>
<dbReference type="Pfam" id="PF02885">
    <property type="entry name" value="Glycos_trans_3N"/>
    <property type="match status" value="1"/>
</dbReference>
<evidence type="ECO:0000256" key="5">
    <source>
        <dbReference type="ARBA" id="ARBA00022822"/>
    </source>
</evidence>
<dbReference type="PANTHER" id="PTHR43285:SF2">
    <property type="entry name" value="ANTHRANILATE PHOSPHORIBOSYLTRANSFERASE"/>
    <property type="match status" value="1"/>
</dbReference>
<dbReference type="InterPro" id="IPR000312">
    <property type="entry name" value="Glycosyl_Trfase_fam3"/>
</dbReference>
<evidence type="ECO:0000256" key="4">
    <source>
        <dbReference type="ARBA" id="ARBA00022679"/>
    </source>
</evidence>